<dbReference type="CDD" id="cd01127">
    <property type="entry name" value="TrwB_TraG_TraD_VirD4"/>
    <property type="match status" value="1"/>
</dbReference>
<evidence type="ECO:0000259" key="1">
    <source>
        <dbReference type="SMART" id="SM00382"/>
    </source>
</evidence>
<dbReference type="Gene3D" id="3.40.50.300">
    <property type="entry name" value="P-loop containing nucleotide triphosphate hydrolases"/>
    <property type="match status" value="1"/>
</dbReference>
<organism evidence="2 3">
    <name type="scientific">Pyrodictium delaneyi</name>
    <dbReference type="NCBI Taxonomy" id="1273541"/>
    <lineage>
        <taxon>Archaea</taxon>
        <taxon>Thermoproteota</taxon>
        <taxon>Thermoprotei</taxon>
        <taxon>Desulfurococcales</taxon>
        <taxon>Pyrodictiaceae</taxon>
        <taxon>Pyrodictium</taxon>
    </lineage>
</organism>
<dbReference type="InterPro" id="IPR003593">
    <property type="entry name" value="AAA+_ATPase"/>
</dbReference>
<dbReference type="AlphaFoldDB" id="A0A211YRA9"/>
<sequence length="472" mass="53105">MVIYMIISTIATYLYKLVKLTKGRDKVVNTLCVSELTDGVLGVLIEIKGDETCFTKLLGNKSKLLDRRICGIMLLYKHVRGNYAARILESKILSYEVELERNPNNMRARNKLEVLRKIYENIMVYDDPVKPALYILVCGSTKSIEENYNSVIDMLAVLGCKPKRKCLSVSFLKNNSGNIIQSLSSIIGSSLSWMEYVRMLGKILDGVKTVPIGHDLVLGKLVGLPLWDNRGAQHTLIVGPTGRGKTTLAVLVALLATLLYDVKAVLVDPKGDVWRFLKGTRLAKHVVVEDGYSYHHLIVSNLFSDSFHGIMVLDLAYLSENEKYIQLETILDTIFDVLRNNSVSSVLVIDEFWRIKNSDVVRRLVREGRSSNISLVLSSQQPSDYSSEVWNNISNVIMFGSVDDVYIRDVSRYSGVVYEDLDVLRRLGVGEALLRYQQAQRAIPFKILPIPITVKSQSIPGATHWGRVLRYG</sequence>
<dbReference type="PANTHER" id="PTHR30121:SF6">
    <property type="entry name" value="SLR6007 PROTEIN"/>
    <property type="match status" value="1"/>
</dbReference>
<evidence type="ECO:0000313" key="3">
    <source>
        <dbReference type="Proteomes" id="UP000196694"/>
    </source>
</evidence>
<gene>
    <name evidence="2" type="ORF">Pdsh_00490</name>
</gene>
<proteinExistence type="predicted"/>
<evidence type="ECO:0000313" key="2">
    <source>
        <dbReference type="EMBL" id="OWJ55337.1"/>
    </source>
</evidence>
<feature type="domain" description="AAA+ ATPase" evidence="1">
    <location>
        <begin position="231"/>
        <end position="411"/>
    </location>
</feature>
<dbReference type="InterPro" id="IPR051162">
    <property type="entry name" value="T4SS_component"/>
</dbReference>
<dbReference type="EMBL" id="NCQP01000001">
    <property type="protein sequence ID" value="OWJ55337.1"/>
    <property type="molecule type" value="Genomic_DNA"/>
</dbReference>
<dbReference type="Proteomes" id="UP000196694">
    <property type="component" value="Unassembled WGS sequence"/>
</dbReference>
<dbReference type="SMART" id="SM00382">
    <property type="entry name" value="AAA"/>
    <property type="match status" value="1"/>
</dbReference>
<name>A0A211YRA9_9CREN</name>
<reference evidence="2 3" key="1">
    <citation type="submission" date="2017-05" db="EMBL/GenBank/DDBJ databases">
        <title>The draft genome of the hyperthermophilic archaeon 'Pyrodictium delaneyi strain Hulk', an iron and nitrate reducer, reveals the capacity for sulfate reduction.</title>
        <authorList>
            <person name="Demey L.M."/>
            <person name="Miller C."/>
            <person name="Manzella M."/>
            <person name="Reguera G."/>
            <person name="Kashefi K."/>
        </authorList>
    </citation>
    <scope>NUCLEOTIDE SEQUENCE [LARGE SCALE GENOMIC DNA]</scope>
    <source>
        <strain evidence="2 3">Hulk</strain>
    </source>
</reference>
<dbReference type="SUPFAM" id="SSF52540">
    <property type="entry name" value="P-loop containing nucleoside triphosphate hydrolases"/>
    <property type="match status" value="1"/>
</dbReference>
<dbReference type="Pfam" id="PF12846">
    <property type="entry name" value="AAA_10"/>
    <property type="match status" value="1"/>
</dbReference>
<comment type="caution">
    <text evidence="2">The sequence shown here is derived from an EMBL/GenBank/DDBJ whole genome shotgun (WGS) entry which is preliminary data.</text>
</comment>
<dbReference type="PANTHER" id="PTHR30121">
    <property type="entry name" value="UNCHARACTERIZED PROTEIN YJGR-RELATED"/>
    <property type="match status" value="1"/>
</dbReference>
<protein>
    <recommendedName>
        <fullName evidence="1">AAA+ ATPase domain-containing protein</fullName>
    </recommendedName>
</protein>
<accession>A0A211YRA9</accession>
<dbReference type="InterPro" id="IPR027417">
    <property type="entry name" value="P-loop_NTPase"/>
</dbReference>
<keyword evidence="3" id="KW-1185">Reference proteome</keyword>